<name>A0ABS2P312_9BACI</name>
<reference evidence="2 3" key="1">
    <citation type="submission" date="2021-01" db="EMBL/GenBank/DDBJ databases">
        <title>Genomic Encyclopedia of Type Strains, Phase IV (KMG-IV): sequencing the most valuable type-strain genomes for metagenomic binning, comparative biology and taxonomic classification.</title>
        <authorList>
            <person name="Goeker M."/>
        </authorList>
    </citation>
    <scope>NUCLEOTIDE SEQUENCE [LARGE SCALE GENOMIC DNA]</scope>
    <source>
        <strain evidence="2 3">DSM 25879</strain>
    </source>
</reference>
<sequence length="324" mass="37626">MIKKLRETAGIITILAILLSRLPKSHPKYERIRNDLEKRKAGEYGEDSLDYFLSLIRGTDFKILHNIRLRFKDYYFQIDTLLLFPSFFIILEVKNLTGTLLFDPNHQQLIQIRTDESGKQVEKAMTEPILQVKRQYSQFREWLSGIDVPPIPGEMLVVLTNPNGIVKSLSNPQLVQEMVVKNTALSFRIEKLISKYGTPGWNKKEMRKVINSLLKHNTPLQINLLDYYEISIPELLTGVRCPKCSELAMERWNARWKCHHCKHTCKKAHINALNEFALLISKTASIKELCDFLHIADPVRARRLLAPMNLTTQGKNRYLKYILP</sequence>
<evidence type="ECO:0000259" key="1">
    <source>
        <dbReference type="PROSITE" id="PS50965"/>
    </source>
</evidence>
<accession>A0ABS2P312</accession>
<organism evidence="2 3">
    <name type="scientific">Sutcliffiella tianshenii</name>
    <dbReference type="NCBI Taxonomy" id="1463404"/>
    <lineage>
        <taxon>Bacteria</taxon>
        <taxon>Bacillati</taxon>
        <taxon>Bacillota</taxon>
        <taxon>Bacilli</taxon>
        <taxon>Bacillales</taxon>
        <taxon>Bacillaceae</taxon>
        <taxon>Sutcliffiella</taxon>
    </lineage>
</organism>
<keyword evidence="3" id="KW-1185">Reference proteome</keyword>
<dbReference type="RefSeq" id="WP_204418134.1">
    <property type="nucleotide sequence ID" value="NZ_JAFBED010000007.1"/>
</dbReference>
<gene>
    <name evidence="2" type="ORF">JOC95_003213</name>
</gene>
<dbReference type="PROSITE" id="PS50965">
    <property type="entry name" value="NERD"/>
    <property type="match status" value="1"/>
</dbReference>
<evidence type="ECO:0000313" key="3">
    <source>
        <dbReference type="Proteomes" id="UP000737402"/>
    </source>
</evidence>
<dbReference type="InterPro" id="IPR011528">
    <property type="entry name" value="NERD"/>
</dbReference>
<dbReference type="EMBL" id="JAFBED010000007">
    <property type="protein sequence ID" value="MBM7621340.1"/>
    <property type="molecule type" value="Genomic_DNA"/>
</dbReference>
<dbReference type="Pfam" id="PF08378">
    <property type="entry name" value="NERD"/>
    <property type="match status" value="1"/>
</dbReference>
<comment type="caution">
    <text evidence="2">The sequence shown here is derived from an EMBL/GenBank/DDBJ whole genome shotgun (WGS) entry which is preliminary data.</text>
</comment>
<evidence type="ECO:0000313" key="2">
    <source>
        <dbReference type="EMBL" id="MBM7621340.1"/>
    </source>
</evidence>
<dbReference type="Proteomes" id="UP000737402">
    <property type="component" value="Unassembled WGS sequence"/>
</dbReference>
<protein>
    <recommendedName>
        <fullName evidence="1">NERD domain-containing protein</fullName>
    </recommendedName>
</protein>
<feature type="domain" description="NERD" evidence="1">
    <location>
        <begin position="41"/>
        <end position="162"/>
    </location>
</feature>
<proteinExistence type="predicted"/>